<evidence type="ECO:0000313" key="2">
    <source>
        <dbReference type="Proteomes" id="UP000565579"/>
    </source>
</evidence>
<proteinExistence type="predicted"/>
<gene>
    <name evidence="1" type="ORF">HD593_008157</name>
</gene>
<reference evidence="1 2" key="1">
    <citation type="submission" date="2020-08" db="EMBL/GenBank/DDBJ databases">
        <title>Sequencing the genomes of 1000 actinobacteria strains.</title>
        <authorList>
            <person name="Klenk H.-P."/>
        </authorList>
    </citation>
    <scope>NUCLEOTIDE SEQUENCE [LARGE SCALE GENOMIC DNA]</scope>
    <source>
        <strain evidence="1 2">DSM 43768</strain>
    </source>
</reference>
<keyword evidence="2" id="KW-1185">Reference proteome</keyword>
<dbReference type="Proteomes" id="UP000565579">
    <property type="component" value="Unassembled WGS sequence"/>
</dbReference>
<dbReference type="RefSeq" id="WP_185107533.1">
    <property type="nucleotide sequence ID" value="NZ_JACHMI010000001.1"/>
</dbReference>
<organism evidence="1 2">
    <name type="scientific">Nonomuraea rubra</name>
    <dbReference type="NCBI Taxonomy" id="46180"/>
    <lineage>
        <taxon>Bacteria</taxon>
        <taxon>Bacillati</taxon>
        <taxon>Actinomycetota</taxon>
        <taxon>Actinomycetes</taxon>
        <taxon>Streptosporangiales</taxon>
        <taxon>Streptosporangiaceae</taxon>
        <taxon>Nonomuraea</taxon>
    </lineage>
</organism>
<name>A0A7X0P156_9ACTN</name>
<protein>
    <submittedName>
        <fullName evidence="1">Uncharacterized protein</fullName>
    </submittedName>
</protein>
<sequence length="180" mass="20410">MNSFPSESQYLLLMELGFQDWFNARWISIEDVNEVARRLQVSEIITRCDLQSAVRSIPARPETMRVWISSLAPGWSHIICLGGLMPSPPEDLTIGGHRLFEINFLGAVGEVDLPYYSEDGEGDAEGLGLERYRGYWEGLEILPPSLEEEMEMFLTLLGRITGRFLDRDWASSQGLLCRVP</sequence>
<evidence type="ECO:0000313" key="1">
    <source>
        <dbReference type="EMBL" id="MBB6553362.1"/>
    </source>
</evidence>
<accession>A0A7X0P156</accession>
<comment type="caution">
    <text evidence="1">The sequence shown here is derived from an EMBL/GenBank/DDBJ whole genome shotgun (WGS) entry which is preliminary data.</text>
</comment>
<dbReference type="AlphaFoldDB" id="A0A7X0P156"/>
<dbReference type="EMBL" id="JACHMI010000001">
    <property type="protein sequence ID" value="MBB6553362.1"/>
    <property type="molecule type" value="Genomic_DNA"/>
</dbReference>